<dbReference type="InterPro" id="IPR036850">
    <property type="entry name" value="NDK-like_dom_sf"/>
</dbReference>
<gene>
    <name evidence="1" type="ORF">LGLO00237_LOCUS8790</name>
</gene>
<dbReference type="EMBL" id="HBIV01011808">
    <property type="protein sequence ID" value="CAE0657223.1"/>
    <property type="molecule type" value="Transcribed_RNA"/>
</dbReference>
<dbReference type="AlphaFoldDB" id="A0A7S3YNM5"/>
<organism evidence="1">
    <name type="scientific">Lotharella globosa</name>
    <dbReference type="NCBI Taxonomy" id="91324"/>
    <lineage>
        <taxon>Eukaryota</taxon>
        <taxon>Sar</taxon>
        <taxon>Rhizaria</taxon>
        <taxon>Cercozoa</taxon>
        <taxon>Chlorarachniophyceae</taxon>
        <taxon>Lotharella</taxon>
    </lineage>
</organism>
<proteinExistence type="predicted"/>
<reference evidence="1" key="1">
    <citation type="submission" date="2021-01" db="EMBL/GenBank/DDBJ databases">
        <authorList>
            <person name="Corre E."/>
            <person name="Pelletier E."/>
            <person name="Niang G."/>
            <person name="Scheremetjew M."/>
            <person name="Finn R."/>
            <person name="Kale V."/>
            <person name="Holt S."/>
            <person name="Cochrane G."/>
            <person name="Meng A."/>
            <person name="Brown T."/>
            <person name="Cohen L."/>
        </authorList>
    </citation>
    <scope>NUCLEOTIDE SEQUENCE</scope>
    <source>
        <strain evidence="1">CCCM811</strain>
    </source>
</reference>
<name>A0A7S3YNM5_9EUKA</name>
<sequence length="381" mass="41111">MFARTFRIGGQFFKKAVESRAGRTSMGVLAGGVGLAMVAQYVDVAKADEKPVFVINGFYMSMREKYTLPGKSIYFMTVEWPSSSLSWEDFRGKVLGATDPSAAAAGSVRNDIYLNWESLKLPGKPNVGDNGVHASASPFEGLCERLNWLSADLESDYFGAAMLKAGIPKQTVLDWTIDPQVQFEGKKGSVFDYLEDMDADPCLKKAMSIAGVSSSWGTPTADKNMAFVFIKPHAVTDETKALVKSKLATAGIAITTEGSLDAKTIDEKKLIDQHYYSIANKATLQKPKDLNPPAAKQEKFAEMFGITWEKALEDGLVYNAADACKKLGVDGEAMNDMFGAAKKGGNSIKFGGGFYCAKLDPPKTSGGVTSWLNNLAGLFGK</sequence>
<accession>A0A7S3YNM5</accession>
<dbReference type="Gene3D" id="3.30.70.141">
    <property type="entry name" value="Nucleoside diphosphate kinase-like domain"/>
    <property type="match status" value="1"/>
</dbReference>
<dbReference type="SUPFAM" id="SSF54919">
    <property type="entry name" value="Nucleoside diphosphate kinase, NDK"/>
    <property type="match status" value="2"/>
</dbReference>
<evidence type="ECO:0000313" key="1">
    <source>
        <dbReference type="EMBL" id="CAE0657223.1"/>
    </source>
</evidence>
<protein>
    <recommendedName>
        <fullName evidence="2">Nucleoside-diphosphate kinase</fullName>
    </recommendedName>
</protein>
<evidence type="ECO:0008006" key="2">
    <source>
        <dbReference type="Google" id="ProtNLM"/>
    </source>
</evidence>